<dbReference type="InterPro" id="IPR036055">
    <property type="entry name" value="LDL_receptor-like_sf"/>
</dbReference>
<comment type="caution">
    <text evidence="6">Lacks conserved residue(s) required for the propagation of feature annotation.</text>
</comment>
<feature type="disulfide bond" evidence="5">
    <location>
        <begin position="38"/>
        <end position="99"/>
    </location>
</feature>
<dbReference type="AlphaFoldDB" id="A0A0J7KYA5"/>
<dbReference type="CDD" id="cd00112">
    <property type="entry name" value="LDLa"/>
    <property type="match status" value="2"/>
</dbReference>
<feature type="disulfide bond" evidence="5">
    <location>
        <begin position="46"/>
        <end position="92"/>
    </location>
</feature>
<dbReference type="Pfam" id="PF00057">
    <property type="entry name" value="Ldl_recept_a"/>
    <property type="match status" value="1"/>
</dbReference>
<evidence type="ECO:0000313" key="8">
    <source>
        <dbReference type="EMBL" id="KMQ95306.1"/>
    </source>
</evidence>
<dbReference type="SMART" id="SM00192">
    <property type="entry name" value="LDLa"/>
    <property type="match status" value="2"/>
</dbReference>
<dbReference type="GO" id="GO:0042813">
    <property type="term" value="F:Wnt receptor activity"/>
    <property type="evidence" value="ECO:0007669"/>
    <property type="project" value="TreeGrafter"/>
</dbReference>
<dbReference type="PaxDb" id="67767-A0A0J7KYA5"/>
<dbReference type="GO" id="GO:0017147">
    <property type="term" value="F:Wnt-protein binding"/>
    <property type="evidence" value="ECO:0007669"/>
    <property type="project" value="TreeGrafter"/>
</dbReference>
<evidence type="ECO:0000256" key="4">
    <source>
        <dbReference type="ARBA" id="ARBA00023157"/>
    </source>
</evidence>
<dbReference type="EMBL" id="LBMM01002076">
    <property type="protein sequence ID" value="KMQ95306.1"/>
    <property type="molecule type" value="Genomic_DNA"/>
</dbReference>
<proteinExistence type="predicted"/>
<evidence type="ECO:0000256" key="5">
    <source>
        <dbReference type="PROSITE-ProRule" id="PRU00090"/>
    </source>
</evidence>
<dbReference type="STRING" id="67767.A0A0J7KYA5"/>
<sequence>MKSLEVQESLKALNAQISPQSAISTLPPTTTLPPPRKCNKLDLLYCKHLPYNISSYPNILGHRSLADVEEDVIAFRELVDAECYPLAYDFICQVLQPACQLSHPEDVLQLPCRSFCREFWNGCGSRLPEKIKRALDCSNFPEYIGPGSCRPKPGCVQALQSKALSPRICDGVIDCPDLSDEKNCAYCRDGYMHCGVGRTCIPHTKRCDGKVDCPNGSDEKDCLLLAPSVHVLKSQSWSTPHVAKYNKEGYVVFNEKGTIGKLCTANLNATLPETEMDNVLQTAASSLCTLLTYTGVALVEIRIDDEEDVPYVYMEDPSAPEITFVRAPCPSKEVLYVRCSDLGTNPLLF</sequence>
<accession>A0A0J7KYA5</accession>
<keyword evidence="9" id="KW-1185">Reference proteome</keyword>
<dbReference type="SMART" id="SM00063">
    <property type="entry name" value="FRI"/>
    <property type="match status" value="1"/>
</dbReference>
<evidence type="ECO:0000256" key="6">
    <source>
        <dbReference type="PROSITE-ProRule" id="PRU00124"/>
    </source>
</evidence>
<dbReference type="PROSITE" id="PS01209">
    <property type="entry name" value="LDLRA_1"/>
    <property type="match status" value="1"/>
</dbReference>
<dbReference type="GO" id="GO:0035567">
    <property type="term" value="P:non-canonical Wnt signaling pathway"/>
    <property type="evidence" value="ECO:0007669"/>
    <property type="project" value="TreeGrafter"/>
</dbReference>
<evidence type="ECO:0000256" key="2">
    <source>
        <dbReference type="ARBA" id="ARBA00022473"/>
    </source>
</evidence>
<dbReference type="OrthoDB" id="5985572at2759"/>
<dbReference type="Pfam" id="PF01392">
    <property type="entry name" value="Fz"/>
    <property type="match status" value="1"/>
</dbReference>
<dbReference type="Proteomes" id="UP000036403">
    <property type="component" value="Unassembled WGS sequence"/>
</dbReference>
<dbReference type="PROSITE" id="PS50038">
    <property type="entry name" value="FZ"/>
    <property type="match status" value="1"/>
</dbReference>
<dbReference type="Gene3D" id="1.10.2000.10">
    <property type="entry name" value="Frizzled cysteine-rich domain"/>
    <property type="match status" value="1"/>
</dbReference>
<keyword evidence="2" id="KW-0217">Developmental protein</keyword>
<dbReference type="GO" id="GO:0060070">
    <property type="term" value="P:canonical Wnt signaling pathway"/>
    <property type="evidence" value="ECO:0007669"/>
    <property type="project" value="TreeGrafter"/>
</dbReference>
<feature type="domain" description="FZ" evidence="7">
    <location>
        <begin position="33"/>
        <end position="158"/>
    </location>
</feature>
<dbReference type="InterPro" id="IPR036790">
    <property type="entry name" value="Frizzled_dom_sf"/>
</dbReference>
<dbReference type="GO" id="GO:0005886">
    <property type="term" value="C:plasma membrane"/>
    <property type="evidence" value="ECO:0007669"/>
    <property type="project" value="UniProtKB-SubCell"/>
</dbReference>
<evidence type="ECO:0000256" key="3">
    <source>
        <dbReference type="ARBA" id="ARBA00022968"/>
    </source>
</evidence>
<dbReference type="Gene3D" id="4.10.400.10">
    <property type="entry name" value="Low-density Lipoprotein Receptor"/>
    <property type="match status" value="2"/>
</dbReference>
<dbReference type="PROSITE" id="PS50068">
    <property type="entry name" value="LDLRA_2"/>
    <property type="match status" value="2"/>
</dbReference>
<keyword evidence="3" id="KW-0812">Transmembrane</keyword>
<dbReference type="PANTHER" id="PTHR11309">
    <property type="entry name" value="FRIZZLED"/>
    <property type="match status" value="1"/>
</dbReference>
<dbReference type="CDD" id="cd07066">
    <property type="entry name" value="CRD_FZ"/>
    <property type="match status" value="1"/>
</dbReference>
<organism evidence="8 9">
    <name type="scientific">Lasius niger</name>
    <name type="common">Black garden ant</name>
    <dbReference type="NCBI Taxonomy" id="67767"/>
    <lineage>
        <taxon>Eukaryota</taxon>
        <taxon>Metazoa</taxon>
        <taxon>Ecdysozoa</taxon>
        <taxon>Arthropoda</taxon>
        <taxon>Hexapoda</taxon>
        <taxon>Insecta</taxon>
        <taxon>Pterygota</taxon>
        <taxon>Neoptera</taxon>
        <taxon>Endopterygota</taxon>
        <taxon>Hymenoptera</taxon>
        <taxon>Apocrita</taxon>
        <taxon>Aculeata</taxon>
        <taxon>Formicoidea</taxon>
        <taxon>Formicidae</taxon>
        <taxon>Formicinae</taxon>
        <taxon>Lasius</taxon>
        <taxon>Lasius</taxon>
    </lineage>
</organism>
<evidence type="ECO:0000259" key="7">
    <source>
        <dbReference type="PROSITE" id="PS50038"/>
    </source>
</evidence>
<name>A0A0J7KYA5_LASNI</name>
<gene>
    <name evidence="8" type="ORF">RF55_4488</name>
</gene>
<evidence type="ECO:0000313" key="9">
    <source>
        <dbReference type="Proteomes" id="UP000036403"/>
    </source>
</evidence>
<keyword evidence="3" id="KW-0735">Signal-anchor</keyword>
<dbReference type="InterPro" id="IPR002172">
    <property type="entry name" value="LDrepeatLR_classA_rpt"/>
</dbReference>
<evidence type="ECO:0000256" key="1">
    <source>
        <dbReference type="ARBA" id="ARBA00004401"/>
    </source>
</evidence>
<feature type="disulfide bond" evidence="6">
    <location>
        <begin position="207"/>
        <end position="222"/>
    </location>
</feature>
<dbReference type="PANTHER" id="PTHR11309:SF126">
    <property type="entry name" value="FRIZZLED-2"/>
    <property type="match status" value="1"/>
</dbReference>
<dbReference type="InterPro" id="IPR023415">
    <property type="entry name" value="LDLR_class-A_CS"/>
</dbReference>
<dbReference type="SUPFAM" id="SSF63501">
    <property type="entry name" value="Frizzled cysteine-rich domain"/>
    <property type="match status" value="1"/>
</dbReference>
<dbReference type="SUPFAM" id="SSF57424">
    <property type="entry name" value="LDL receptor-like module"/>
    <property type="match status" value="1"/>
</dbReference>
<keyword evidence="4 6" id="KW-1015">Disulfide bond</keyword>
<feature type="disulfide bond" evidence="6">
    <location>
        <begin position="169"/>
        <end position="184"/>
    </location>
</feature>
<dbReference type="InterPro" id="IPR020067">
    <property type="entry name" value="Frizzled_dom"/>
</dbReference>
<comment type="subcellular location">
    <subcellularLocation>
        <location evidence="1">Cell membrane</location>
        <topology evidence="1">Single-pass type II membrane protein</topology>
    </subcellularLocation>
</comment>
<comment type="caution">
    <text evidence="8">The sequence shown here is derived from an EMBL/GenBank/DDBJ whole genome shotgun (WGS) entry which is preliminary data.</text>
</comment>
<protein>
    <submittedName>
        <fullName evidence="8">Atrial natriuretic peptide-converting enzyme</fullName>
    </submittedName>
</protein>
<dbReference type="InterPro" id="IPR015526">
    <property type="entry name" value="Frizzled/SFRP"/>
</dbReference>
<reference evidence="8 9" key="1">
    <citation type="submission" date="2015-04" db="EMBL/GenBank/DDBJ databases">
        <title>Lasius niger genome sequencing.</title>
        <authorList>
            <person name="Konorov E.A."/>
            <person name="Nikitin M.A."/>
            <person name="Kirill M.V."/>
            <person name="Chang P."/>
        </authorList>
    </citation>
    <scope>NUCLEOTIDE SEQUENCE [LARGE SCALE GENOMIC DNA]</scope>
    <source>
        <tissue evidence="8">Whole</tissue>
    </source>
</reference>
<dbReference type="PRINTS" id="PR00261">
    <property type="entry name" value="LDLRECEPTOR"/>
</dbReference>